<dbReference type="EMBL" id="MU150259">
    <property type="protein sequence ID" value="KAF9463752.1"/>
    <property type="molecule type" value="Genomic_DNA"/>
</dbReference>
<accession>A0A9P5Y7V0</accession>
<dbReference type="Pfam" id="PF08939">
    <property type="entry name" value="Bles03"/>
    <property type="match status" value="1"/>
</dbReference>
<evidence type="ECO:0000313" key="2">
    <source>
        <dbReference type="EMBL" id="KAF9463752.1"/>
    </source>
</evidence>
<dbReference type="Gene3D" id="3.30.760.10">
    <property type="entry name" value="RNA Cap, Translation Initiation Factor Eif4e"/>
    <property type="match status" value="1"/>
</dbReference>
<dbReference type="InterPro" id="IPR015034">
    <property type="entry name" value="Bles03"/>
</dbReference>
<evidence type="ECO:0008006" key="4">
    <source>
        <dbReference type="Google" id="ProtNLM"/>
    </source>
</evidence>
<dbReference type="AlphaFoldDB" id="A0A9P5Y7V0"/>
<organism evidence="2 3">
    <name type="scientific">Collybia nuda</name>
    <dbReference type="NCBI Taxonomy" id="64659"/>
    <lineage>
        <taxon>Eukaryota</taxon>
        <taxon>Fungi</taxon>
        <taxon>Dikarya</taxon>
        <taxon>Basidiomycota</taxon>
        <taxon>Agaricomycotina</taxon>
        <taxon>Agaricomycetes</taxon>
        <taxon>Agaricomycetidae</taxon>
        <taxon>Agaricales</taxon>
        <taxon>Tricholomatineae</taxon>
        <taxon>Clitocybaceae</taxon>
        <taxon>Collybia</taxon>
    </lineage>
</organism>
<dbReference type="OrthoDB" id="10067381at2759"/>
<reference evidence="2" key="1">
    <citation type="submission" date="2020-11" db="EMBL/GenBank/DDBJ databases">
        <authorList>
            <consortium name="DOE Joint Genome Institute"/>
            <person name="Ahrendt S."/>
            <person name="Riley R."/>
            <person name="Andreopoulos W."/>
            <person name="Labutti K."/>
            <person name="Pangilinan J."/>
            <person name="Ruiz-Duenas F.J."/>
            <person name="Barrasa J.M."/>
            <person name="Sanchez-Garcia M."/>
            <person name="Camarero S."/>
            <person name="Miyauchi S."/>
            <person name="Serrano A."/>
            <person name="Linde D."/>
            <person name="Babiker R."/>
            <person name="Drula E."/>
            <person name="Ayuso-Fernandez I."/>
            <person name="Pacheco R."/>
            <person name="Padilla G."/>
            <person name="Ferreira P."/>
            <person name="Barriuso J."/>
            <person name="Kellner H."/>
            <person name="Castanera R."/>
            <person name="Alfaro M."/>
            <person name="Ramirez L."/>
            <person name="Pisabarro A.G."/>
            <person name="Kuo A."/>
            <person name="Tritt A."/>
            <person name="Lipzen A."/>
            <person name="He G."/>
            <person name="Yan M."/>
            <person name="Ng V."/>
            <person name="Cullen D."/>
            <person name="Martin F."/>
            <person name="Rosso M.-N."/>
            <person name="Henrissat B."/>
            <person name="Hibbett D."/>
            <person name="Martinez A.T."/>
            <person name="Grigoriev I.V."/>
        </authorList>
    </citation>
    <scope>NUCLEOTIDE SEQUENCE</scope>
    <source>
        <strain evidence="2">CBS 247.69</strain>
    </source>
</reference>
<comment type="similarity">
    <text evidence="1">Belongs to the UPF0696 family.</text>
</comment>
<dbReference type="PANTHER" id="PTHR31977">
    <property type="entry name" value="UPF0696 PROTEIN C11ORF68"/>
    <property type="match status" value="1"/>
</dbReference>
<dbReference type="Proteomes" id="UP000807353">
    <property type="component" value="Unassembled WGS sequence"/>
</dbReference>
<keyword evidence="3" id="KW-1185">Reference proteome</keyword>
<dbReference type="SUPFAM" id="SSF55418">
    <property type="entry name" value="eIF4e-like"/>
    <property type="match status" value="1"/>
</dbReference>
<protein>
    <recommendedName>
        <fullName evidence="4">DUF1917 domain-containing protein</fullName>
    </recommendedName>
</protein>
<gene>
    <name evidence="2" type="ORF">BDZ94DRAFT_587747</name>
</gene>
<name>A0A9P5Y7V0_9AGAR</name>
<comment type="caution">
    <text evidence="2">The sequence shown here is derived from an EMBL/GenBank/DDBJ whole genome shotgun (WGS) entry which is preliminary data.</text>
</comment>
<sequence>MGDRDIEKVSSLLANQLKIADQRKWVEPPGPYDTIHREDESTLIVTSWNDQNATPEQLEAFLRRWPPSRTPIDYCGWIVADRGKSQRYTPNFNGLKSAFQSLIASENVSVSEIDRIAIENRVLPGKWMLYSDSKRIDELWGKVVKMVCSDLKKGTTKVSPKQEGDSHVICVYVEDYTNMAEVDAMREALRAAGVFWRIGFKPDVYTHLGIYARNQWNIRPSRYFS</sequence>
<dbReference type="InterPro" id="IPR023398">
    <property type="entry name" value="TIF_eIF4e-like"/>
</dbReference>
<evidence type="ECO:0000256" key="1">
    <source>
        <dbReference type="ARBA" id="ARBA00010568"/>
    </source>
</evidence>
<dbReference type="PANTHER" id="PTHR31977:SF1">
    <property type="entry name" value="UPF0696 PROTEIN C11ORF68"/>
    <property type="match status" value="1"/>
</dbReference>
<evidence type="ECO:0000313" key="3">
    <source>
        <dbReference type="Proteomes" id="UP000807353"/>
    </source>
</evidence>
<proteinExistence type="inferred from homology"/>